<dbReference type="GO" id="GO:0005737">
    <property type="term" value="C:cytoplasm"/>
    <property type="evidence" value="ECO:0007669"/>
    <property type="project" value="UniProtKB-SubCell"/>
</dbReference>
<dbReference type="GO" id="GO:0005634">
    <property type="term" value="C:nucleus"/>
    <property type="evidence" value="ECO:0007669"/>
    <property type="project" value="UniProtKB-SubCell"/>
</dbReference>
<evidence type="ECO:0000256" key="1">
    <source>
        <dbReference type="ARBA" id="ARBA00004496"/>
    </source>
</evidence>
<sequence length="144" mass="15389">METDKAPPIDPDFEPQSRPRSCTWPLPRPDISAVKVEGPDGAESAAGTPPAEEDKPEPQPIASEPEKAAASEGGAIPGVGGATPRKGSSRRNAWGNQSYADLISQAIENSPEKRLTLAQIYDWMVKTVPYFKDKGDSNSSAGWK</sequence>
<feature type="non-terminal residue" evidence="9">
    <location>
        <position position="144"/>
    </location>
</feature>
<feature type="region of interest" description="Disordered" evidence="7">
    <location>
        <begin position="1"/>
        <end position="93"/>
    </location>
</feature>
<dbReference type="Gene3D" id="1.10.10.10">
    <property type="entry name" value="Winged helix-like DNA-binding domain superfamily/Winged helix DNA-binding domain"/>
    <property type="match status" value="1"/>
</dbReference>
<evidence type="ECO:0000256" key="5">
    <source>
        <dbReference type="ARBA" id="ARBA00023163"/>
    </source>
</evidence>
<dbReference type="PANTHER" id="PTHR45767:SF3">
    <property type="entry name" value="FORKHEAD BOX PROTEIN O4"/>
    <property type="match status" value="1"/>
</dbReference>
<keyword evidence="10" id="KW-1185">Reference proteome</keyword>
<keyword evidence="2" id="KW-0963">Cytoplasm</keyword>
<dbReference type="EMBL" id="QNUK01000275">
    <property type="protein sequence ID" value="KAF5896475.1"/>
    <property type="molecule type" value="Genomic_DNA"/>
</dbReference>
<evidence type="ECO:0000313" key="9">
    <source>
        <dbReference type="EMBL" id="KAF5896475.1"/>
    </source>
</evidence>
<evidence type="ECO:0000256" key="2">
    <source>
        <dbReference type="ARBA" id="ARBA00022490"/>
    </source>
</evidence>
<comment type="caution">
    <text evidence="9">The sequence shown here is derived from an EMBL/GenBank/DDBJ whole genome shotgun (WGS) entry which is preliminary data.</text>
</comment>
<evidence type="ECO:0000313" key="10">
    <source>
        <dbReference type="Proteomes" id="UP000727407"/>
    </source>
</evidence>
<feature type="DNA-binding region" description="Fork-head" evidence="6">
    <location>
        <begin position="94"/>
        <end position="144"/>
    </location>
</feature>
<organism evidence="9 10">
    <name type="scientific">Clarias magur</name>
    <name type="common">Asian catfish</name>
    <name type="synonym">Macropteronotus magur</name>
    <dbReference type="NCBI Taxonomy" id="1594786"/>
    <lineage>
        <taxon>Eukaryota</taxon>
        <taxon>Metazoa</taxon>
        <taxon>Chordata</taxon>
        <taxon>Craniata</taxon>
        <taxon>Vertebrata</taxon>
        <taxon>Euteleostomi</taxon>
        <taxon>Actinopterygii</taxon>
        <taxon>Neopterygii</taxon>
        <taxon>Teleostei</taxon>
        <taxon>Ostariophysi</taxon>
        <taxon>Siluriformes</taxon>
        <taxon>Clariidae</taxon>
        <taxon>Clarias</taxon>
    </lineage>
</organism>
<name>A0A8J4XCU8_CLAMG</name>
<dbReference type="InterPro" id="IPR036390">
    <property type="entry name" value="WH_DNA-bd_sf"/>
</dbReference>
<keyword evidence="6" id="KW-0539">Nucleus</keyword>
<dbReference type="PROSITE" id="PS50039">
    <property type="entry name" value="FORK_HEAD_3"/>
    <property type="match status" value="1"/>
</dbReference>
<dbReference type="InterPro" id="IPR001766">
    <property type="entry name" value="Fork_head_dom"/>
</dbReference>
<accession>A0A8J4XCU8</accession>
<evidence type="ECO:0000259" key="8">
    <source>
        <dbReference type="PROSITE" id="PS50039"/>
    </source>
</evidence>
<dbReference type="OrthoDB" id="5954824at2759"/>
<evidence type="ECO:0000256" key="7">
    <source>
        <dbReference type="SAM" id="MobiDB-lite"/>
    </source>
</evidence>
<keyword evidence="3" id="KW-0805">Transcription regulation</keyword>
<keyword evidence="5" id="KW-0804">Transcription</keyword>
<dbReference type="SUPFAM" id="SSF46785">
    <property type="entry name" value="Winged helix' DNA-binding domain"/>
    <property type="match status" value="1"/>
</dbReference>
<evidence type="ECO:0000256" key="4">
    <source>
        <dbReference type="ARBA" id="ARBA00023125"/>
    </source>
</evidence>
<evidence type="ECO:0000256" key="6">
    <source>
        <dbReference type="PROSITE-ProRule" id="PRU00089"/>
    </source>
</evidence>
<dbReference type="GO" id="GO:0000981">
    <property type="term" value="F:DNA-binding transcription factor activity, RNA polymerase II-specific"/>
    <property type="evidence" value="ECO:0007669"/>
    <property type="project" value="TreeGrafter"/>
</dbReference>
<dbReference type="SMART" id="SM00339">
    <property type="entry name" value="FH"/>
    <property type="match status" value="1"/>
</dbReference>
<feature type="domain" description="Fork-head" evidence="8">
    <location>
        <begin position="94"/>
        <end position="144"/>
    </location>
</feature>
<dbReference type="GO" id="GO:0000978">
    <property type="term" value="F:RNA polymerase II cis-regulatory region sequence-specific DNA binding"/>
    <property type="evidence" value="ECO:0007669"/>
    <property type="project" value="TreeGrafter"/>
</dbReference>
<dbReference type="AlphaFoldDB" id="A0A8J4XCU8"/>
<dbReference type="Pfam" id="PF00250">
    <property type="entry name" value="Forkhead"/>
    <property type="match status" value="1"/>
</dbReference>
<keyword evidence="4 6" id="KW-0238">DNA-binding</keyword>
<protein>
    <submittedName>
        <fullName evidence="9">Forkhead box protein O4-like</fullName>
    </submittedName>
</protein>
<gene>
    <name evidence="9" type="primary">foxo4</name>
    <name evidence="9" type="ORF">DAT39_013827</name>
</gene>
<proteinExistence type="predicted"/>
<dbReference type="Proteomes" id="UP000727407">
    <property type="component" value="Unassembled WGS sequence"/>
</dbReference>
<comment type="subcellular location">
    <subcellularLocation>
        <location evidence="1">Cytoplasm</location>
    </subcellularLocation>
    <subcellularLocation>
        <location evidence="6">Nucleus</location>
    </subcellularLocation>
</comment>
<reference evidence="9" key="1">
    <citation type="submission" date="2020-07" db="EMBL/GenBank/DDBJ databases">
        <title>Clarias magur genome sequencing, assembly and annotation.</title>
        <authorList>
            <person name="Kushwaha B."/>
            <person name="Kumar R."/>
            <person name="Das P."/>
            <person name="Joshi C.G."/>
            <person name="Kumar D."/>
            <person name="Nagpure N.S."/>
            <person name="Pandey M."/>
            <person name="Agarwal S."/>
            <person name="Srivastava S."/>
            <person name="Singh M."/>
            <person name="Sahoo L."/>
            <person name="Jayasankar P."/>
            <person name="Meher P.K."/>
            <person name="Koringa P.G."/>
            <person name="Iquebal M.A."/>
            <person name="Das S.P."/>
            <person name="Bit A."/>
            <person name="Patnaik S."/>
            <person name="Patel N."/>
            <person name="Shah T.M."/>
            <person name="Hinsu A."/>
            <person name="Jena J.K."/>
        </authorList>
    </citation>
    <scope>NUCLEOTIDE SEQUENCE</scope>
    <source>
        <strain evidence="9">CIFAMagur01</strain>
        <tissue evidence="9">Testis</tissue>
    </source>
</reference>
<evidence type="ECO:0000256" key="3">
    <source>
        <dbReference type="ARBA" id="ARBA00023015"/>
    </source>
</evidence>
<dbReference type="PANTHER" id="PTHR45767">
    <property type="entry name" value="FORKHEAD BOX PROTEIN O"/>
    <property type="match status" value="1"/>
</dbReference>
<dbReference type="InterPro" id="IPR036388">
    <property type="entry name" value="WH-like_DNA-bd_sf"/>
</dbReference>